<feature type="domain" description="COMM" evidence="3">
    <location>
        <begin position="122"/>
        <end position="190"/>
    </location>
</feature>
<dbReference type="OrthoDB" id="1917519at2759"/>
<dbReference type="PANTHER" id="PTHR31159">
    <property type="entry name" value="COMM DOMAIN-CONTAINING PROTEIN 3"/>
    <property type="match status" value="1"/>
</dbReference>
<comment type="similarity">
    <text evidence="2">Belongs to the COMM domain-containing protein 3 family.</text>
</comment>
<dbReference type="InterPro" id="IPR037355">
    <property type="entry name" value="COMMD3"/>
</dbReference>
<dbReference type="RefSeq" id="XP_030846392.1">
    <property type="nucleotide sequence ID" value="XM_030990532.1"/>
</dbReference>
<keyword evidence="5" id="KW-1185">Reference proteome</keyword>
<dbReference type="InterPro" id="IPR017920">
    <property type="entry name" value="COMM"/>
</dbReference>
<dbReference type="PROSITE" id="PS51269">
    <property type="entry name" value="COMM"/>
    <property type="match status" value="1"/>
</dbReference>
<dbReference type="Pfam" id="PF07258">
    <property type="entry name" value="COMM_domain"/>
    <property type="match status" value="1"/>
</dbReference>
<dbReference type="InParanoid" id="A0A7M7T190"/>
<name>A0A7M7T190_STRPU</name>
<dbReference type="CDD" id="cd04751">
    <property type="entry name" value="Commd3"/>
    <property type="match status" value="1"/>
</dbReference>
<sequence length="193" mass="21456">MEISAEIQEGLQLAGSSARVQDKAFEPLLQKIFSDVSEPGSNEDGDGAVSAIEPAVLKESYASLYTLVLEAAKHDADNSSISSILEDNKFSQDRIDAFLKHFQEKKQEIRSMLSNIGHTPPHIVDVDWRLDFYLKNKHIDKINQPTYLINLKTEQGHRGAKDIQFSCSLEQLQDLVGKLKDATKSLEKAAQGS</sequence>
<dbReference type="GeneID" id="583468"/>
<proteinExistence type="inferred from homology"/>
<dbReference type="EnsemblMetazoa" id="XM_030990532">
    <property type="protein sequence ID" value="XP_030846392"/>
    <property type="gene ID" value="LOC583468"/>
</dbReference>
<dbReference type="AlphaFoldDB" id="A0A7M7T190"/>
<accession>A0A7M7T190</accession>
<evidence type="ECO:0000313" key="5">
    <source>
        <dbReference type="Proteomes" id="UP000007110"/>
    </source>
</evidence>
<dbReference type="Pfam" id="PF21672">
    <property type="entry name" value="COMM_HN"/>
    <property type="match status" value="1"/>
</dbReference>
<dbReference type="OMA" id="CNMAQMQ"/>
<dbReference type="Proteomes" id="UP000007110">
    <property type="component" value="Unassembled WGS sequence"/>
</dbReference>
<evidence type="ECO:0000256" key="1">
    <source>
        <dbReference type="ARBA" id="ARBA00016548"/>
    </source>
</evidence>
<evidence type="ECO:0000313" key="4">
    <source>
        <dbReference type="EnsemblMetazoa" id="XP_030846392"/>
    </source>
</evidence>
<dbReference type="PANTHER" id="PTHR31159:SF1">
    <property type="entry name" value="COMM DOMAIN-CONTAINING PROTEIN 3"/>
    <property type="match status" value="1"/>
</dbReference>
<dbReference type="KEGG" id="spu:583468"/>
<protein>
    <recommendedName>
        <fullName evidence="1">COMM domain-containing protein 3</fullName>
    </recommendedName>
</protein>
<reference evidence="5" key="1">
    <citation type="submission" date="2015-02" db="EMBL/GenBank/DDBJ databases">
        <title>Genome sequencing for Strongylocentrotus purpuratus.</title>
        <authorList>
            <person name="Murali S."/>
            <person name="Liu Y."/>
            <person name="Vee V."/>
            <person name="English A."/>
            <person name="Wang M."/>
            <person name="Skinner E."/>
            <person name="Han Y."/>
            <person name="Muzny D.M."/>
            <person name="Worley K.C."/>
            <person name="Gibbs R.A."/>
        </authorList>
    </citation>
    <scope>NUCLEOTIDE SEQUENCE</scope>
</reference>
<reference evidence="4" key="2">
    <citation type="submission" date="2021-01" db="UniProtKB">
        <authorList>
            <consortium name="EnsemblMetazoa"/>
        </authorList>
    </citation>
    <scope>IDENTIFICATION</scope>
</reference>
<evidence type="ECO:0000256" key="2">
    <source>
        <dbReference type="ARBA" id="ARBA00093469"/>
    </source>
</evidence>
<organism evidence="4 5">
    <name type="scientific">Strongylocentrotus purpuratus</name>
    <name type="common">Purple sea urchin</name>
    <dbReference type="NCBI Taxonomy" id="7668"/>
    <lineage>
        <taxon>Eukaryota</taxon>
        <taxon>Metazoa</taxon>
        <taxon>Echinodermata</taxon>
        <taxon>Eleutherozoa</taxon>
        <taxon>Echinozoa</taxon>
        <taxon>Echinoidea</taxon>
        <taxon>Euechinoidea</taxon>
        <taxon>Echinacea</taxon>
        <taxon>Camarodonta</taxon>
        <taxon>Echinidea</taxon>
        <taxon>Strongylocentrotidae</taxon>
        <taxon>Strongylocentrotus</taxon>
    </lineage>
</organism>
<dbReference type="GO" id="GO:0006814">
    <property type="term" value="P:sodium ion transport"/>
    <property type="evidence" value="ECO:0007669"/>
    <property type="project" value="InterPro"/>
</dbReference>
<evidence type="ECO:0000259" key="3">
    <source>
        <dbReference type="PROSITE" id="PS51269"/>
    </source>
</evidence>